<dbReference type="PANTHER" id="PTHR42912:SF86">
    <property type="entry name" value="BLL4992 PROTEIN"/>
    <property type="match status" value="1"/>
</dbReference>
<dbReference type="RefSeq" id="WP_169100287.1">
    <property type="nucleotide sequence ID" value="NZ_JABBVZ010000043.1"/>
</dbReference>
<dbReference type="InterPro" id="IPR029063">
    <property type="entry name" value="SAM-dependent_MTases_sf"/>
</dbReference>
<dbReference type="PANTHER" id="PTHR42912">
    <property type="entry name" value="METHYLTRANSFERASE"/>
    <property type="match status" value="1"/>
</dbReference>
<dbReference type="InterPro" id="IPR013216">
    <property type="entry name" value="Methyltransf_11"/>
</dbReference>
<dbReference type="EMBL" id="JABBVZ010000043">
    <property type="protein sequence ID" value="NMP23212.1"/>
    <property type="molecule type" value="Genomic_DNA"/>
</dbReference>
<dbReference type="AlphaFoldDB" id="A0A7Y0L597"/>
<accession>A0A7Y0L597</accession>
<sequence>MAEHDHHHHHHGPWTHEQLQHLENPEREKLMPREPVLAALNPQLGEKIADVGAGLGWLTFPLAVAVGESGAVLAIDPSQDGIRAIRDKAQQQQLPQVETLERSAEDTGLPADYVDGILWHTMYHDVGNRPRAIGEMFRILKSGGRWVIVDWVKENTESGPPITVRLSPDEVRSEVETAGFQVTRQWKAGPVTWGLTVEKP</sequence>
<reference evidence="2 3" key="1">
    <citation type="submission" date="2020-04" db="EMBL/GenBank/DDBJ databases">
        <authorList>
            <person name="Zhang R."/>
            <person name="Schippers A."/>
        </authorList>
    </citation>
    <scope>NUCLEOTIDE SEQUENCE [LARGE SCALE GENOMIC DNA]</scope>
    <source>
        <strain evidence="2 3">DSM 109850</strain>
    </source>
</reference>
<dbReference type="GO" id="GO:0008757">
    <property type="term" value="F:S-adenosylmethionine-dependent methyltransferase activity"/>
    <property type="evidence" value="ECO:0007669"/>
    <property type="project" value="InterPro"/>
</dbReference>
<feature type="domain" description="Methyltransferase type 11" evidence="1">
    <location>
        <begin position="50"/>
        <end position="147"/>
    </location>
</feature>
<protein>
    <submittedName>
        <fullName evidence="2">Methyltransferase domain-containing protein</fullName>
    </submittedName>
</protein>
<gene>
    <name evidence="2" type="ORF">HIJ39_12775</name>
</gene>
<dbReference type="SUPFAM" id="SSF53335">
    <property type="entry name" value="S-adenosyl-L-methionine-dependent methyltransferases"/>
    <property type="match status" value="1"/>
</dbReference>
<keyword evidence="2" id="KW-0489">Methyltransferase</keyword>
<keyword evidence="2" id="KW-0808">Transferase</keyword>
<dbReference type="Proteomes" id="UP000533476">
    <property type="component" value="Unassembled WGS sequence"/>
</dbReference>
<dbReference type="Pfam" id="PF08241">
    <property type="entry name" value="Methyltransf_11"/>
    <property type="match status" value="1"/>
</dbReference>
<dbReference type="Gene3D" id="3.40.50.150">
    <property type="entry name" value="Vaccinia Virus protein VP39"/>
    <property type="match status" value="1"/>
</dbReference>
<evidence type="ECO:0000259" key="1">
    <source>
        <dbReference type="Pfam" id="PF08241"/>
    </source>
</evidence>
<evidence type="ECO:0000313" key="2">
    <source>
        <dbReference type="EMBL" id="NMP23212.1"/>
    </source>
</evidence>
<comment type="caution">
    <text evidence="2">The sequence shown here is derived from an EMBL/GenBank/DDBJ whole genome shotgun (WGS) entry which is preliminary data.</text>
</comment>
<keyword evidence="3" id="KW-1185">Reference proteome</keyword>
<evidence type="ECO:0000313" key="3">
    <source>
        <dbReference type="Proteomes" id="UP000533476"/>
    </source>
</evidence>
<name>A0A7Y0L597_9FIRM</name>
<organism evidence="2 3">
    <name type="scientific">Sulfobacillus harzensis</name>
    <dbReference type="NCBI Taxonomy" id="2729629"/>
    <lineage>
        <taxon>Bacteria</taxon>
        <taxon>Bacillati</taxon>
        <taxon>Bacillota</taxon>
        <taxon>Clostridia</taxon>
        <taxon>Eubacteriales</taxon>
        <taxon>Clostridiales Family XVII. Incertae Sedis</taxon>
        <taxon>Sulfobacillus</taxon>
    </lineage>
</organism>
<dbReference type="InterPro" id="IPR050508">
    <property type="entry name" value="Methyltransf_Superfamily"/>
</dbReference>
<proteinExistence type="predicted"/>
<dbReference type="GO" id="GO:0032259">
    <property type="term" value="P:methylation"/>
    <property type="evidence" value="ECO:0007669"/>
    <property type="project" value="UniProtKB-KW"/>
</dbReference>
<dbReference type="CDD" id="cd02440">
    <property type="entry name" value="AdoMet_MTases"/>
    <property type="match status" value="1"/>
</dbReference>